<dbReference type="AlphaFoldDB" id="A0A098LYI0"/>
<dbReference type="SMART" id="SM00217">
    <property type="entry name" value="WAP"/>
    <property type="match status" value="1"/>
</dbReference>
<evidence type="ECO:0000313" key="8">
    <source>
        <dbReference type="EMBL" id="JAC95016.1"/>
    </source>
</evidence>
<dbReference type="GO" id="GO:0004867">
    <property type="term" value="F:serine-type endopeptidase inhibitor activity"/>
    <property type="evidence" value="ECO:0007669"/>
    <property type="project" value="TreeGrafter"/>
</dbReference>
<dbReference type="GO" id="GO:0005615">
    <property type="term" value="C:extracellular space"/>
    <property type="evidence" value="ECO:0007669"/>
    <property type="project" value="TreeGrafter"/>
</dbReference>
<proteinExistence type="evidence at transcript level"/>
<evidence type="ECO:0000256" key="2">
    <source>
        <dbReference type="ARBA" id="ARBA00022729"/>
    </source>
</evidence>
<comment type="similarity">
    <text evidence="5">Belongs to the venom waprin family.</text>
</comment>
<dbReference type="InterPro" id="IPR036645">
    <property type="entry name" value="Elafin-like_sf"/>
</dbReference>
<name>A0A098LYI0_PANGU</name>
<protein>
    <submittedName>
        <fullName evidence="8">Waprin-like protein</fullName>
    </submittedName>
</protein>
<dbReference type="PANTHER" id="PTHR19441:SF30">
    <property type="entry name" value="ELAFIN"/>
    <property type="match status" value="1"/>
</dbReference>
<dbReference type="PANTHER" id="PTHR19441">
    <property type="entry name" value="WHEY ACDIC PROTEIN WAP"/>
    <property type="match status" value="1"/>
</dbReference>
<evidence type="ECO:0000256" key="1">
    <source>
        <dbReference type="ARBA" id="ARBA00022529"/>
    </source>
</evidence>
<evidence type="ECO:0000256" key="4">
    <source>
        <dbReference type="ARBA" id="ARBA00023157"/>
    </source>
</evidence>
<evidence type="ECO:0000256" key="3">
    <source>
        <dbReference type="ARBA" id="ARBA00023022"/>
    </source>
</evidence>
<keyword evidence="2 6" id="KW-0732">Signal</keyword>
<feature type="domain" description="WAP" evidence="7">
    <location>
        <begin position="27"/>
        <end position="72"/>
    </location>
</feature>
<evidence type="ECO:0000256" key="5">
    <source>
        <dbReference type="ARBA" id="ARBA00035122"/>
    </source>
</evidence>
<dbReference type="SUPFAM" id="SSF57256">
    <property type="entry name" value="Elafin-like"/>
    <property type="match status" value="1"/>
</dbReference>
<feature type="signal peptide" evidence="6">
    <location>
        <begin position="1"/>
        <end position="24"/>
    </location>
</feature>
<keyword evidence="1" id="KW-0929">Antimicrobial</keyword>
<keyword evidence="3" id="KW-0044">Antibiotic</keyword>
<evidence type="ECO:0000256" key="6">
    <source>
        <dbReference type="SAM" id="SignalP"/>
    </source>
</evidence>
<dbReference type="PRINTS" id="PR00003">
    <property type="entry name" value="4DISULPHCORE"/>
</dbReference>
<keyword evidence="4" id="KW-1015">Disulfide bond</keyword>
<accession>A0A098LYI0</accession>
<evidence type="ECO:0000259" key="7">
    <source>
        <dbReference type="PROSITE" id="PS51390"/>
    </source>
</evidence>
<organism evidence="8">
    <name type="scientific">Pantherophis guttatus</name>
    <name type="common">Corn snake</name>
    <name type="synonym">Elaphe guttata</name>
    <dbReference type="NCBI Taxonomy" id="94885"/>
    <lineage>
        <taxon>Eukaryota</taxon>
        <taxon>Metazoa</taxon>
        <taxon>Chordata</taxon>
        <taxon>Craniata</taxon>
        <taxon>Vertebrata</taxon>
        <taxon>Euteleostomi</taxon>
        <taxon>Lepidosauria</taxon>
        <taxon>Squamata</taxon>
        <taxon>Bifurcata</taxon>
        <taxon>Unidentata</taxon>
        <taxon>Episquamata</taxon>
        <taxon>Toxicofera</taxon>
        <taxon>Serpentes</taxon>
        <taxon>Colubroidea</taxon>
        <taxon>Colubridae</taxon>
        <taxon>Colubrinae</taxon>
        <taxon>Pantherophis</taxon>
    </lineage>
</organism>
<reference evidence="8" key="1">
    <citation type="journal article" date="2014" name="Toxicon">
        <title>Testing the Toxicofera: comparative transcriptomics casts doubt on the single, early evolution of the reptile venom system.</title>
        <authorList>
            <person name="Hargreaves A.D."/>
            <person name="Swain M.T."/>
            <person name="Logan D.W."/>
            <person name="Mulley J.F."/>
        </authorList>
    </citation>
    <scope>NUCLEOTIDE SEQUENCE</scope>
    <source>
        <tissue evidence="8">Salivary gland</tissue>
    </source>
</reference>
<feature type="chain" id="PRO_5001937484" evidence="6">
    <location>
        <begin position="25"/>
        <end position="75"/>
    </location>
</feature>
<dbReference type="PROSITE" id="PS51390">
    <property type="entry name" value="WAP"/>
    <property type="match status" value="1"/>
</dbReference>
<sequence>MSSGSLLLLLGFLTLWAELTPVSSQDRPTKPGLCPPGPPKPLCVVKCENDWKCPGQQKCCRYGCLHECKDPIFVK</sequence>
<dbReference type="Gene3D" id="4.10.75.10">
    <property type="entry name" value="Elafin-like"/>
    <property type="match status" value="1"/>
</dbReference>
<dbReference type="GO" id="GO:0019731">
    <property type="term" value="P:antibacterial humoral response"/>
    <property type="evidence" value="ECO:0007669"/>
    <property type="project" value="TreeGrafter"/>
</dbReference>
<dbReference type="InterPro" id="IPR008197">
    <property type="entry name" value="WAP_dom"/>
</dbReference>
<dbReference type="GO" id="GO:0045087">
    <property type="term" value="P:innate immune response"/>
    <property type="evidence" value="ECO:0007669"/>
    <property type="project" value="TreeGrafter"/>
</dbReference>
<dbReference type="InterPro" id="IPR050514">
    <property type="entry name" value="WAP_four-disulfide_core"/>
</dbReference>
<dbReference type="EMBL" id="GBIB01000036">
    <property type="protein sequence ID" value="JAC95016.1"/>
    <property type="molecule type" value="mRNA"/>
</dbReference>
<dbReference type="Pfam" id="PF00095">
    <property type="entry name" value="WAP"/>
    <property type="match status" value="1"/>
</dbReference>